<sequence>MKSIIAVFSGSSFACHRCSTSSLCVFGSRLSSSSLASVSTSFHPGPLRQRRSSPAQRGRFSRVISMASIAVEPVEVLVKAATGEPEKLGDCPFCHRVLLTLEEKGVPYDLKLVDLANKPDWFVEINPEGKVPVVKHEGKWVPDSDVITQIIEERYPEPPLQTPADKASVGSKVFSSFVKFLKSKDSSDGSEEALVAELTALNVYLKENGPFIAGDKITAADLSLAPKLLHLKVALAHYKKWSIPSDLTYLNNYMEAVHTRESFVKTKAADEHIVAGWQKHMS</sequence>
<dbReference type="InterPro" id="IPR036282">
    <property type="entry name" value="Glutathione-S-Trfase_C_sf"/>
</dbReference>
<reference evidence="9" key="1">
    <citation type="submission" date="2021-01" db="EMBL/GenBank/DDBJ databases">
        <title>Adiantum capillus-veneris genome.</title>
        <authorList>
            <person name="Fang Y."/>
            <person name="Liao Q."/>
        </authorList>
    </citation>
    <scope>NUCLEOTIDE SEQUENCE</scope>
    <source>
        <strain evidence="9">H3</strain>
        <tissue evidence="9">Leaf</tissue>
    </source>
</reference>
<evidence type="ECO:0000313" key="10">
    <source>
        <dbReference type="Proteomes" id="UP000886520"/>
    </source>
</evidence>
<dbReference type="Gene3D" id="1.20.1050.10">
    <property type="match status" value="1"/>
</dbReference>
<keyword evidence="1" id="KW-0216">Detoxification</keyword>
<comment type="caution">
    <text evidence="9">The sequence shown here is derived from an EMBL/GenBank/DDBJ whole genome shotgun (WGS) entry which is preliminary data.</text>
</comment>
<feature type="domain" description="GST C-terminal" evidence="8">
    <location>
        <begin position="149"/>
        <end position="277"/>
    </location>
</feature>
<dbReference type="InterPro" id="IPR010987">
    <property type="entry name" value="Glutathione-S-Trfase_C-like"/>
</dbReference>
<accession>A0A9D4UKK8</accession>
<protein>
    <recommendedName>
        <fullName evidence="11">Dehydroascorbate reductase</fullName>
    </recommendedName>
</protein>
<evidence type="ECO:0000256" key="1">
    <source>
        <dbReference type="ARBA" id="ARBA00022575"/>
    </source>
</evidence>
<dbReference type="Pfam" id="PF13409">
    <property type="entry name" value="GST_N_2"/>
    <property type="match status" value="1"/>
</dbReference>
<name>A0A9D4UKK8_ADICA</name>
<dbReference type="InterPro" id="IPR004045">
    <property type="entry name" value="Glutathione_S-Trfase_N"/>
</dbReference>
<dbReference type="OrthoDB" id="1935530at2759"/>
<evidence type="ECO:0008006" key="11">
    <source>
        <dbReference type="Google" id="ProtNLM"/>
    </source>
</evidence>
<evidence type="ECO:0000259" key="7">
    <source>
        <dbReference type="PROSITE" id="PS50404"/>
    </source>
</evidence>
<comment type="similarity">
    <text evidence="4">Belongs to the GST superfamily. DHAR family.</text>
</comment>
<comment type="catalytic activity">
    <reaction evidence="6">
        <text>L-dehydroascorbate + 2 glutathione = glutathione disulfide + L-ascorbate</text>
        <dbReference type="Rhea" id="RHEA:24424"/>
        <dbReference type="ChEBI" id="CHEBI:38290"/>
        <dbReference type="ChEBI" id="CHEBI:57925"/>
        <dbReference type="ChEBI" id="CHEBI:58297"/>
        <dbReference type="ChEBI" id="CHEBI:58539"/>
        <dbReference type="EC" id="1.8.5.1"/>
    </reaction>
</comment>
<organism evidence="9 10">
    <name type="scientific">Adiantum capillus-veneris</name>
    <name type="common">Maidenhair fern</name>
    <dbReference type="NCBI Taxonomy" id="13818"/>
    <lineage>
        <taxon>Eukaryota</taxon>
        <taxon>Viridiplantae</taxon>
        <taxon>Streptophyta</taxon>
        <taxon>Embryophyta</taxon>
        <taxon>Tracheophyta</taxon>
        <taxon>Polypodiopsida</taxon>
        <taxon>Polypodiidae</taxon>
        <taxon>Polypodiales</taxon>
        <taxon>Pteridineae</taxon>
        <taxon>Pteridaceae</taxon>
        <taxon>Vittarioideae</taxon>
        <taxon>Adiantum</taxon>
    </lineage>
</organism>
<dbReference type="PROSITE" id="PS50404">
    <property type="entry name" value="GST_NTER"/>
    <property type="match status" value="1"/>
</dbReference>
<dbReference type="FunFam" id="3.40.30.10:FF:000102">
    <property type="entry name" value="Glutathione S-transferase DHAR3 chloroplastic"/>
    <property type="match status" value="1"/>
</dbReference>
<evidence type="ECO:0000256" key="3">
    <source>
        <dbReference type="ARBA" id="ARBA00023002"/>
    </source>
</evidence>
<dbReference type="PANTHER" id="PTHR44420">
    <property type="entry name" value="GLUTATHIONE S-TRANSFERASE DHAR2-RELATED"/>
    <property type="match status" value="1"/>
</dbReference>
<dbReference type="SUPFAM" id="SSF47616">
    <property type="entry name" value="GST C-terminal domain-like"/>
    <property type="match status" value="1"/>
</dbReference>
<keyword evidence="2" id="KW-0808">Transferase</keyword>
<feature type="domain" description="GST N-terminal" evidence="7">
    <location>
        <begin position="81"/>
        <end position="159"/>
    </location>
</feature>
<evidence type="ECO:0000256" key="4">
    <source>
        <dbReference type="ARBA" id="ARBA00024194"/>
    </source>
</evidence>
<dbReference type="PROSITE" id="PS51257">
    <property type="entry name" value="PROKAR_LIPOPROTEIN"/>
    <property type="match status" value="1"/>
</dbReference>
<dbReference type="SFLD" id="SFLDS00019">
    <property type="entry name" value="Glutathione_Transferase_(cytos"/>
    <property type="match status" value="1"/>
</dbReference>
<dbReference type="EMBL" id="JABFUD020000015">
    <property type="protein sequence ID" value="KAI5069591.1"/>
    <property type="molecule type" value="Genomic_DNA"/>
</dbReference>
<dbReference type="Pfam" id="PF13410">
    <property type="entry name" value="GST_C_2"/>
    <property type="match status" value="1"/>
</dbReference>
<evidence type="ECO:0000313" key="9">
    <source>
        <dbReference type="EMBL" id="KAI5069591.1"/>
    </source>
</evidence>
<evidence type="ECO:0000256" key="2">
    <source>
        <dbReference type="ARBA" id="ARBA00022679"/>
    </source>
</evidence>
<keyword evidence="3" id="KW-0560">Oxidoreductase</keyword>
<evidence type="ECO:0000259" key="8">
    <source>
        <dbReference type="PROSITE" id="PS50405"/>
    </source>
</evidence>
<dbReference type="GO" id="GO:0045174">
    <property type="term" value="F:glutathione dehydrogenase (ascorbate) activity"/>
    <property type="evidence" value="ECO:0007669"/>
    <property type="project" value="UniProtKB-EC"/>
</dbReference>
<dbReference type="AlphaFoldDB" id="A0A9D4UKK8"/>
<keyword evidence="10" id="KW-1185">Reference proteome</keyword>
<dbReference type="InterPro" id="IPR040079">
    <property type="entry name" value="Glutathione_S-Trfase"/>
</dbReference>
<dbReference type="SFLD" id="SFLDG00358">
    <property type="entry name" value="Main_(cytGST)"/>
    <property type="match status" value="1"/>
</dbReference>
<dbReference type="PANTHER" id="PTHR44420:SF2">
    <property type="entry name" value="GLUTATHIONE S-TRANSFERASE DHAR2-RELATED"/>
    <property type="match status" value="1"/>
</dbReference>
<dbReference type="FunFam" id="1.20.1050.10:FF:000029">
    <property type="entry name" value="Glutathione S-transferase DHAR3, chloroplastic"/>
    <property type="match status" value="1"/>
</dbReference>
<dbReference type="SUPFAM" id="SSF52833">
    <property type="entry name" value="Thioredoxin-like"/>
    <property type="match status" value="1"/>
</dbReference>
<comment type="catalytic activity">
    <reaction evidence="5">
        <text>RX + glutathione = an S-substituted glutathione + a halide anion + H(+)</text>
        <dbReference type="Rhea" id="RHEA:16437"/>
        <dbReference type="ChEBI" id="CHEBI:15378"/>
        <dbReference type="ChEBI" id="CHEBI:16042"/>
        <dbReference type="ChEBI" id="CHEBI:17792"/>
        <dbReference type="ChEBI" id="CHEBI:57925"/>
        <dbReference type="ChEBI" id="CHEBI:90779"/>
        <dbReference type="EC" id="2.5.1.18"/>
    </reaction>
</comment>
<proteinExistence type="inferred from homology"/>
<dbReference type="GO" id="GO:0004364">
    <property type="term" value="F:glutathione transferase activity"/>
    <property type="evidence" value="ECO:0007669"/>
    <property type="project" value="UniProtKB-EC"/>
</dbReference>
<dbReference type="InterPro" id="IPR036249">
    <property type="entry name" value="Thioredoxin-like_sf"/>
</dbReference>
<gene>
    <name evidence="9" type="ORF">GOP47_0015892</name>
</gene>
<dbReference type="PROSITE" id="PS50405">
    <property type="entry name" value="GST_CTER"/>
    <property type="match status" value="1"/>
</dbReference>
<dbReference type="Proteomes" id="UP000886520">
    <property type="component" value="Chromosome 15"/>
</dbReference>
<evidence type="ECO:0000256" key="6">
    <source>
        <dbReference type="ARBA" id="ARBA00049544"/>
    </source>
</evidence>
<dbReference type="InterPro" id="IPR044627">
    <property type="entry name" value="DHAR1/2/3/4"/>
</dbReference>
<dbReference type="GO" id="GO:0033355">
    <property type="term" value="P:ascorbate glutathione cycle"/>
    <property type="evidence" value="ECO:0007669"/>
    <property type="project" value="InterPro"/>
</dbReference>
<dbReference type="Gene3D" id="3.40.30.10">
    <property type="entry name" value="Glutaredoxin"/>
    <property type="match status" value="1"/>
</dbReference>
<dbReference type="CDD" id="cd00570">
    <property type="entry name" value="GST_N_family"/>
    <property type="match status" value="1"/>
</dbReference>
<evidence type="ECO:0000256" key="5">
    <source>
        <dbReference type="ARBA" id="ARBA00047960"/>
    </source>
</evidence>